<dbReference type="EMBL" id="BDQM01000123">
    <property type="protein sequence ID" value="GAW98036.1"/>
    <property type="molecule type" value="Genomic_DNA"/>
</dbReference>
<dbReference type="PANTHER" id="PTHR37529:SF1">
    <property type="entry name" value="TRANSPOSASE INSG FOR INSERTION SEQUENCE ELEMENT IS4-RELATED"/>
    <property type="match status" value="1"/>
</dbReference>
<gene>
    <name evidence="2" type="primary">tnpA_13</name>
    <name evidence="2" type="ORF">MTCD1_03698</name>
</gene>
<dbReference type="SUPFAM" id="SSF53098">
    <property type="entry name" value="Ribonuclease H-like"/>
    <property type="match status" value="1"/>
</dbReference>
<feature type="domain" description="Transposase IS4-like" evidence="1">
    <location>
        <begin position="23"/>
        <end position="82"/>
    </location>
</feature>
<proteinExistence type="predicted"/>
<accession>A0ABQ0N1N3</accession>
<dbReference type="InterPro" id="IPR002559">
    <property type="entry name" value="Transposase_11"/>
</dbReference>
<organism evidence="2 3">
    <name type="scientific">Colwellia marinimaniae</name>
    <dbReference type="NCBI Taxonomy" id="1513592"/>
    <lineage>
        <taxon>Bacteria</taxon>
        <taxon>Pseudomonadati</taxon>
        <taxon>Pseudomonadota</taxon>
        <taxon>Gammaproteobacteria</taxon>
        <taxon>Alteromonadales</taxon>
        <taxon>Colwelliaceae</taxon>
        <taxon>Colwellia</taxon>
    </lineage>
</organism>
<reference evidence="2 3" key="1">
    <citation type="submission" date="2017-06" db="EMBL/GenBank/DDBJ databases">
        <title>Whole Genome Sequences of Colwellia marinimaniae MTCD1.</title>
        <authorList>
            <person name="Kusumoto H."/>
            <person name="Inoue M."/>
            <person name="Tanikawa K."/>
            <person name="Maeji H."/>
            <person name="Cameron J.H."/>
            <person name="Bartlett D.H."/>
        </authorList>
    </citation>
    <scope>NUCLEOTIDE SEQUENCE [LARGE SCALE GENOMIC DNA]</scope>
    <source>
        <strain evidence="2 3">MTCD1</strain>
    </source>
</reference>
<dbReference type="InterPro" id="IPR012337">
    <property type="entry name" value="RNaseH-like_sf"/>
</dbReference>
<name>A0ABQ0N1N3_9GAMM</name>
<evidence type="ECO:0000259" key="1">
    <source>
        <dbReference type="Pfam" id="PF01609"/>
    </source>
</evidence>
<dbReference type="PANTHER" id="PTHR37529">
    <property type="entry name" value="TRANSPOSASE INSG FOR INSERTION SEQUENCE ELEMENT IS4-RELATED"/>
    <property type="match status" value="1"/>
</dbReference>
<keyword evidence="3" id="KW-1185">Reference proteome</keyword>
<evidence type="ECO:0000313" key="2">
    <source>
        <dbReference type="EMBL" id="GAW98036.1"/>
    </source>
</evidence>
<evidence type="ECO:0000313" key="3">
    <source>
        <dbReference type="Proteomes" id="UP000197068"/>
    </source>
</evidence>
<protein>
    <submittedName>
        <fullName evidence="2">IS4 family transposase</fullName>
    </submittedName>
</protein>
<sequence>MVRSLGRQDKIVRLTACPQARKKFPDLPESIEARLVSRKVNGKACDVLTSMTDPMSFPVADIVDLYAHRWEIELGFREMKRKRIGIGT</sequence>
<dbReference type="Pfam" id="PF01609">
    <property type="entry name" value="DDE_Tnp_1"/>
    <property type="match status" value="1"/>
</dbReference>
<dbReference type="Proteomes" id="UP000197068">
    <property type="component" value="Unassembled WGS sequence"/>
</dbReference>
<comment type="caution">
    <text evidence="2">The sequence shown here is derived from an EMBL/GenBank/DDBJ whole genome shotgun (WGS) entry which is preliminary data.</text>
</comment>